<name>A0A1J1I047_9DIPT</name>
<evidence type="ECO:0000313" key="1">
    <source>
        <dbReference type="EMBL" id="CRK93162.1"/>
    </source>
</evidence>
<evidence type="ECO:0000313" key="2">
    <source>
        <dbReference type="Proteomes" id="UP000183832"/>
    </source>
</evidence>
<gene>
    <name evidence="1" type="ORF">CLUMA_CG006648</name>
</gene>
<sequence length="72" mass="8750">MFRYRKLIDNELSERISCFIKEKKISKLMQCANAGESCQKPQMASLCFNDESYRNWNREQRKFIAQWPRKNI</sequence>
<accession>A0A1J1I047</accession>
<keyword evidence="2" id="KW-1185">Reference proteome</keyword>
<protein>
    <submittedName>
        <fullName evidence="1">CLUMA_CG006648, isoform A</fullName>
    </submittedName>
</protein>
<organism evidence="1 2">
    <name type="scientific">Clunio marinus</name>
    <dbReference type="NCBI Taxonomy" id="568069"/>
    <lineage>
        <taxon>Eukaryota</taxon>
        <taxon>Metazoa</taxon>
        <taxon>Ecdysozoa</taxon>
        <taxon>Arthropoda</taxon>
        <taxon>Hexapoda</taxon>
        <taxon>Insecta</taxon>
        <taxon>Pterygota</taxon>
        <taxon>Neoptera</taxon>
        <taxon>Endopterygota</taxon>
        <taxon>Diptera</taxon>
        <taxon>Nematocera</taxon>
        <taxon>Chironomoidea</taxon>
        <taxon>Chironomidae</taxon>
        <taxon>Clunio</taxon>
    </lineage>
</organism>
<dbReference type="EMBL" id="CVRI01000036">
    <property type="protein sequence ID" value="CRK93162.1"/>
    <property type="molecule type" value="Genomic_DNA"/>
</dbReference>
<dbReference type="Proteomes" id="UP000183832">
    <property type="component" value="Unassembled WGS sequence"/>
</dbReference>
<proteinExistence type="predicted"/>
<reference evidence="1 2" key="1">
    <citation type="submission" date="2015-04" db="EMBL/GenBank/DDBJ databases">
        <authorList>
            <person name="Syromyatnikov M.Y."/>
            <person name="Popov V.N."/>
        </authorList>
    </citation>
    <scope>NUCLEOTIDE SEQUENCE [LARGE SCALE GENOMIC DNA]</scope>
</reference>
<dbReference type="AlphaFoldDB" id="A0A1J1I047"/>